<reference evidence="1 2" key="1">
    <citation type="journal article" date="2016" name="Nat. Commun.">
        <title>Thousands of microbial genomes shed light on interconnected biogeochemical processes in an aquifer system.</title>
        <authorList>
            <person name="Anantharaman K."/>
            <person name="Brown C.T."/>
            <person name="Hug L.A."/>
            <person name="Sharon I."/>
            <person name="Castelle C.J."/>
            <person name="Probst A.J."/>
            <person name="Thomas B.C."/>
            <person name="Singh A."/>
            <person name="Wilkins M.J."/>
            <person name="Karaoz U."/>
            <person name="Brodie E.L."/>
            <person name="Williams K.H."/>
            <person name="Hubbard S.S."/>
            <person name="Banfield J.F."/>
        </authorList>
    </citation>
    <scope>NUCLEOTIDE SEQUENCE [LARGE SCALE GENOMIC DNA]</scope>
</reference>
<gene>
    <name evidence="1" type="ORF">A2Z33_06280</name>
</gene>
<name>A0A1F5YXH0_9BACT</name>
<evidence type="ECO:0000313" key="1">
    <source>
        <dbReference type="EMBL" id="OGG04881.1"/>
    </source>
</evidence>
<comment type="caution">
    <text evidence="1">The sequence shown here is derived from an EMBL/GenBank/DDBJ whole genome shotgun (WGS) entry which is preliminary data.</text>
</comment>
<sequence>MVNQQLLNELKQIIKEDFKTDLTPEILSEVGNSLVRFFELLIKIDNQSQNTLKKKPKLI</sequence>
<accession>A0A1F5YXH0</accession>
<organism evidence="1 2">
    <name type="scientific">Candidatus Gottesmanbacteria bacterium RBG_16_52_11</name>
    <dbReference type="NCBI Taxonomy" id="1798374"/>
    <lineage>
        <taxon>Bacteria</taxon>
        <taxon>Candidatus Gottesmaniibacteriota</taxon>
    </lineage>
</organism>
<dbReference type="STRING" id="1798374.A2Z33_06280"/>
<dbReference type="EMBL" id="MFJD01000001">
    <property type="protein sequence ID" value="OGG04881.1"/>
    <property type="molecule type" value="Genomic_DNA"/>
</dbReference>
<dbReference type="AlphaFoldDB" id="A0A1F5YXH0"/>
<dbReference type="Proteomes" id="UP000178448">
    <property type="component" value="Unassembled WGS sequence"/>
</dbReference>
<proteinExistence type="predicted"/>
<protein>
    <submittedName>
        <fullName evidence="1">Uncharacterized protein</fullName>
    </submittedName>
</protein>
<evidence type="ECO:0000313" key="2">
    <source>
        <dbReference type="Proteomes" id="UP000178448"/>
    </source>
</evidence>